<keyword evidence="1" id="KW-0472">Membrane</keyword>
<feature type="transmembrane region" description="Helical" evidence="1">
    <location>
        <begin position="144"/>
        <end position="164"/>
    </location>
</feature>
<evidence type="ECO:0000313" key="2">
    <source>
        <dbReference type="EMBL" id="EAU54059.1"/>
    </source>
</evidence>
<keyword evidence="1" id="KW-0812">Transmembrane</keyword>
<organism evidence="2 3">
    <name type="scientific">Mariprofundus ferrooxydans PV-1</name>
    <dbReference type="NCBI Taxonomy" id="314345"/>
    <lineage>
        <taxon>Bacteria</taxon>
        <taxon>Pseudomonadati</taxon>
        <taxon>Pseudomonadota</taxon>
        <taxon>Candidatius Mariprofundia</taxon>
        <taxon>Mariprofundales</taxon>
        <taxon>Mariprofundaceae</taxon>
        <taxon>Mariprofundus</taxon>
    </lineage>
</organism>
<gene>
    <name evidence="2" type="ORF">SPV1_00477</name>
</gene>
<feature type="transmembrane region" description="Helical" evidence="1">
    <location>
        <begin position="363"/>
        <end position="383"/>
    </location>
</feature>
<dbReference type="InParanoid" id="Q0EXZ3"/>
<dbReference type="RefSeq" id="WP_009850396.1">
    <property type="nucleotide sequence ID" value="NZ_DS022295.1"/>
</dbReference>
<sequence>MITQLFWAFVALSALLAVKNWRLGLALIIVVGTLQDPVRKMTPGAPAFMVLSFFPVWIGLMIGIFSSREWPWRSFGSLHPIIQSRIRFFGAAMALATVIVFQYGFAAWKVAAIGLFTYTVPLMTLMAGFAYARSRVDVSRLIMFYCLITAVMLVGGVMEVLNLFPQWKALGTEAMGMHWVRYVSYGHTIDLIAGFYRSPDIMGWHAATLSIFSLTLALYGKAGPRWFWLGLAVWGAFCVFISGRNKMISMTVVWVIVVALLHIYIGRAGRVVTLALAGGILAFSVLMISGKLNLNSDYDLYASQLVGGSTIMERINRSGTGSVAETFRQSGFFGKGIGTAAQGIQYLGLPIKRSWQEGGAAKILVELGVTGFIAAILVAWATARATLLTIRYSRSKGALSPLQLGLAAYIPANIANFIISQQAYSDGLIMVVVATALGMMLSSPYWLQLQRQDT</sequence>
<feature type="transmembrane region" description="Helical" evidence="1">
    <location>
        <begin position="248"/>
        <end position="265"/>
    </location>
</feature>
<evidence type="ECO:0000256" key="1">
    <source>
        <dbReference type="SAM" id="Phobius"/>
    </source>
</evidence>
<feature type="transmembrane region" description="Helical" evidence="1">
    <location>
        <begin position="226"/>
        <end position="242"/>
    </location>
</feature>
<feature type="transmembrane region" description="Helical" evidence="1">
    <location>
        <begin position="404"/>
        <end position="421"/>
    </location>
</feature>
<dbReference type="OrthoDB" id="556204at2"/>
<evidence type="ECO:0008006" key="4">
    <source>
        <dbReference type="Google" id="ProtNLM"/>
    </source>
</evidence>
<feature type="transmembrane region" description="Helical" evidence="1">
    <location>
        <begin position="427"/>
        <end position="447"/>
    </location>
</feature>
<feature type="transmembrane region" description="Helical" evidence="1">
    <location>
        <begin position="272"/>
        <end position="290"/>
    </location>
</feature>
<protein>
    <recommendedName>
        <fullName evidence="4">O-antigen polymerase</fullName>
    </recommendedName>
</protein>
<feature type="transmembrane region" description="Helical" evidence="1">
    <location>
        <begin position="86"/>
        <end position="105"/>
    </location>
</feature>
<accession>Q0EXZ3</accession>
<feature type="transmembrane region" description="Helical" evidence="1">
    <location>
        <begin position="111"/>
        <end position="132"/>
    </location>
</feature>
<reference evidence="2 3" key="1">
    <citation type="submission" date="2006-09" db="EMBL/GenBank/DDBJ databases">
        <authorList>
            <person name="Emerson D."/>
            <person name="Ferriera S."/>
            <person name="Johnson J."/>
            <person name="Kravitz S."/>
            <person name="Halpern A."/>
            <person name="Remington K."/>
            <person name="Beeson K."/>
            <person name="Tran B."/>
            <person name="Rogers Y.-H."/>
            <person name="Friedman R."/>
            <person name="Venter J.C."/>
        </authorList>
    </citation>
    <scope>NUCLEOTIDE SEQUENCE [LARGE SCALE GENOMIC DNA]</scope>
    <source>
        <strain evidence="2 3">PV-1</strain>
    </source>
</reference>
<keyword evidence="1" id="KW-1133">Transmembrane helix</keyword>
<dbReference type="STRING" id="314344.AL013_00595"/>
<feature type="transmembrane region" description="Helical" evidence="1">
    <location>
        <begin position="45"/>
        <end position="65"/>
    </location>
</feature>
<dbReference type="Proteomes" id="UP000005297">
    <property type="component" value="Unassembled WGS sequence"/>
</dbReference>
<dbReference type="HOGENOM" id="CLU_562273_0_0_0"/>
<dbReference type="eggNOG" id="ENOG5033Q4Q">
    <property type="taxonomic scope" value="Bacteria"/>
</dbReference>
<dbReference type="AlphaFoldDB" id="Q0EXZ3"/>
<comment type="caution">
    <text evidence="2">The sequence shown here is derived from an EMBL/GenBank/DDBJ whole genome shotgun (WGS) entry which is preliminary data.</text>
</comment>
<keyword evidence="3" id="KW-1185">Reference proteome</keyword>
<proteinExistence type="predicted"/>
<dbReference type="EMBL" id="AATS01000012">
    <property type="protein sequence ID" value="EAU54059.1"/>
    <property type="molecule type" value="Genomic_DNA"/>
</dbReference>
<feature type="transmembrane region" description="Helical" evidence="1">
    <location>
        <begin position="201"/>
        <end position="219"/>
    </location>
</feature>
<evidence type="ECO:0000313" key="3">
    <source>
        <dbReference type="Proteomes" id="UP000005297"/>
    </source>
</evidence>
<name>Q0EXZ3_9PROT</name>